<reference evidence="2" key="1">
    <citation type="submission" date="2021-01" db="EMBL/GenBank/DDBJ databases">
        <authorList>
            <consortium name="Genoscope - CEA"/>
            <person name="William W."/>
        </authorList>
    </citation>
    <scope>NUCLEOTIDE SEQUENCE</scope>
</reference>
<dbReference type="EMBL" id="CAJJDN010000070">
    <property type="protein sequence ID" value="CAD8098718.1"/>
    <property type="molecule type" value="Genomic_DNA"/>
</dbReference>
<sequence length="824" mass="96953">MFINKSKKPSLLYVECKSRDISRRNSRISDLLNDTMNKENSNYQSTYIPNTAKKIDRTVGSLNKMYKQAIQDQQNLQEQASMLMEDLNGKLLQRAELIGQVEELEELIEFHKIQSNFEFTFATKIEQLDLQIQQLKKSSSFKLSSNTADLIRDRELQHKVLKEKINQETTLAMTTYMQQWGHQFEVIKNQYGKEVYQQVLREQEQQINQLISQQYNKKIQGIIQILRNHEKLEKAIQLNIDYVDTQLNEDIFIIKQTMNQKKQLVQNIRNNLLEEDQSKFQLLKRVEVLEQENQQLEQQLNEITMKKDLYQQEILNKQKTEEIYNEILTGFDCLSQIDNEDQKSDNSNSQLRSCSNILSNINKQTKKVLSNHLNKDDSLHFSQLQQYLQINSIDCETNSKTSSACQLSADDSLLQHFNELNLTLLQSEKSKNNYCNMPLQQQQQQQQQQYQAQQQQQIQYNYFNQKNLPIENQTQQIDFIRLQTITEEQLSSKREKSKMEQSTKINTTPIHQNYLNLNKVQVNDNSSQSTGVQLSEQTKRFSYKLGQSQLQMTNCNEVTQKQISIPSPYMPLFFNNQPSNPQTQKSQQPQVFKFKEQNSLSEQIQKHKKSKSFDSTANKEIQQRQLFCNISTNNGQTQSYNSKDSQYLSNKSNHLVPIEQEILRITKPLQKGVLIYKRFSSTKPNLTKMEFDPFTCQNPNICGYCPRIIALSQNFNKIEFKNQMKINQVDSFLQLDQIMRVIIPKTIQQSIQIKKQIQNRFILSQEERIVCGIVYWPMSIITQNDGRIELLFDNEEILEQWQTSLIFLKDNIKTLQIINKKLKK</sequence>
<evidence type="ECO:0000313" key="3">
    <source>
        <dbReference type="Proteomes" id="UP000692954"/>
    </source>
</evidence>
<feature type="coiled-coil region" evidence="1">
    <location>
        <begin position="279"/>
        <end position="313"/>
    </location>
</feature>
<dbReference type="OrthoDB" id="302899at2759"/>
<feature type="coiled-coil region" evidence="1">
    <location>
        <begin position="59"/>
        <end position="114"/>
    </location>
</feature>
<keyword evidence="1" id="KW-0175">Coiled coil</keyword>
<name>A0A8S1P721_9CILI</name>
<dbReference type="Proteomes" id="UP000692954">
    <property type="component" value="Unassembled WGS sequence"/>
</dbReference>
<evidence type="ECO:0000313" key="2">
    <source>
        <dbReference type="EMBL" id="CAD8098718.1"/>
    </source>
</evidence>
<organism evidence="2 3">
    <name type="scientific">Paramecium sonneborni</name>
    <dbReference type="NCBI Taxonomy" id="65129"/>
    <lineage>
        <taxon>Eukaryota</taxon>
        <taxon>Sar</taxon>
        <taxon>Alveolata</taxon>
        <taxon>Ciliophora</taxon>
        <taxon>Intramacronucleata</taxon>
        <taxon>Oligohymenophorea</taxon>
        <taxon>Peniculida</taxon>
        <taxon>Parameciidae</taxon>
        <taxon>Paramecium</taxon>
    </lineage>
</organism>
<protein>
    <submittedName>
        <fullName evidence="2">Uncharacterized protein</fullName>
    </submittedName>
</protein>
<accession>A0A8S1P721</accession>
<proteinExistence type="predicted"/>
<gene>
    <name evidence="2" type="ORF">PSON_ATCC_30995.1.T0700260</name>
</gene>
<comment type="caution">
    <text evidence="2">The sequence shown here is derived from an EMBL/GenBank/DDBJ whole genome shotgun (WGS) entry which is preliminary data.</text>
</comment>
<evidence type="ECO:0000256" key="1">
    <source>
        <dbReference type="SAM" id="Coils"/>
    </source>
</evidence>
<keyword evidence="3" id="KW-1185">Reference proteome</keyword>
<dbReference type="AlphaFoldDB" id="A0A8S1P721"/>